<dbReference type="Proteomes" id="UP000015100">
    <property type="component" value="Unassembled WGS sequence"/>
</dbReference>
<organism evidence="2 3">
    <name type="scientific">Dactylellina haptotyla (strain CBS 200.50)</name>
    <name type="common">Nematode-trapping fungus</name>
    <name type="synonym">Monacrosporium haptotylum</name>
    <dbReference type="NCBI Taxonomy" id="1284197"/>
    <lineage>
        <taxon>Eukaryota</taxon>
        <taxon>Fungi</taxon>
        <taxon>Dikarya</taxon>
        <taxon>Ascomycota</taxon>
        <taxon>Pezizomycotina</taxon>
        <taxon>Orbiliomycetes</taxon>
        <taxon>Orbiliales</taxon>
        <taxon>Orbiliaceae</taxon>
        <taxon>Dactylellina</taxon>
    </lineage>
</organism>
<protein>
    <submittedName>
        <fullName evidence="2">Uncharacterized protein</fullName>
    </submittedName>
</protein>
<reference evidence="3" key="2">
    <citation type="submission" date="2013-04" db="EMBL/GenBank/DDBJ databases">
        <title>Genomic mechanisms accounting for the adaptation to parasitism in nematode-trapping fungi.</title>
        <authorList>
            <person name="Ahren D.G."/>
        </authorList>
    </citation>
    <scope>NUCLEOTIDE SEQUENCE [LARGE SCALE GENOMIC DNA]</scope>
    <source>
        <strain evidence="3">CBS 200.50</strain>
    </source>
</reference>
<proteinExistence type="predicted"/>
<dbReference type="EMBL" id="AQGS01000071">
    <property type="protein sequence ID" value="EPS43672.1"/>
    <property type="molecule type" value="Genomic_DNA"/>
</dbReference>
<dbReference type="AlphaFoldDB" id="S8C7G7"/>
<keyword evidence="3" id="KW-1185">Reference proteome</keyword>
<evidence type="ECO:0000256" key="1">
    <source>
        <dbReference type="SAM" id="MobiDB-lite"/>
    </source>
</evidence>
<dbReference type="HOGENOM" id="CLU_616796_0_0_1"/>
<feature type="compositionally biased region" description="Basic and acidic residues" evidence="1">
    <location>
        <begin position="222"/>
        <end position="233"/>
    </location>
</feature>
<feature type="region of interest" description="Disordered" evidence="1">
    <location>
        <begin position="165"/>
        <end position="257"/>
    </location>
</feature>
<reference evidence="2 3" key="1">
    <citation type="journal article" date="2013" name="PLoS Genet.">
        <title>Genomic mechanisms accounting for the adaptation to parasitism in nematode-trapping fungi.</title>
        <authorList>
            <person name="Meerupati T."/>
            <person name="Andersson K.M."/>
            <person name="Friman E."/>
            <person name="Kumar D."/>
            <person name="Tunlid A."/>
            <person name="Ahren D."/>
        </authorList>
    </citation>
    <scope>NUCLEOTIDE SEQUENCE [LARGE SCALE GENOMIC DNA]</scope>
    <source>
        <strain evidence="2 3">CBS 200.50</strain>
    </source>
</reference>
<evidence type="ECO:0000313" key="3">
    <source>
        <dbReference type="Proteomes" id="UP000015100"/>
    </source>
</evidence>
<sequence>MCRKRVFYHCGHVEIKWVMKKCPNLAKTEICAKIVDELVSTSVCSSCEAVSTSEPTRIYAPGQPVHNMMQDESPDQYSRRLRLRSLVQEAAEIAISTDKTILEVRARKYRRFQRELIRQRDPWYDETDTVILRDEKIASGGTSEKTEHLPGPLKPTHKSLHEYLSPRSSDTRHVYMPSIPPTSPNNGTSVGIREVPSHDNTGSCEISSHKTHLHSPMPESPQLRDRDRDEPEATRNFQILHGTASKPGPGRFSSNETATSTLNTSLVQIPNRDPEKRFLEPGGIPLSSDFTSNGPRHYFSDYIPPPRSSSKRLPSKTMATPRMSSSHDTMRPTPLRSCTNVTQEDSWERLNTLADMAIATDLARKGDQELSYVLEAARRYDSESREFRDSNIYLSNINFDHTVRKEEKSGTHLENRPGSRSRSTDPPRNHYEIKGPKPVIEQEK</sequence>
<feature type="region of interest" description="Disordered" evidence="1">
    <location>
        <begin position="405"/>
        <end position="444"/>
    </location>
</feature>
<feature type="region of interest" description="Disordered" evidence="1">
    <location>
        <begin position="299"/>
        <end position="341"/>
    </location>
</feature>
<comment type="caution">
    <text evidence="2">The sequence shown here is derived from an EMBL/GenBank/DDBJ whole genome shotgun (WGS) entry which is preliminary data.</text>
</comment>
<accession>S8C7G7</accession>
<evidence type="ECO:0000313" key="2">
    <source>
        <dbReference type="EMBL" id="EPS43672.1"/>
    </source>
</evidence>
<name>S8C7G7_DACHA</name>
<dbReference type="OrthoDB" id="5347210at2759"/>
<feature type="region of interest" description="Disordered" evidence="1">
    <location>
        <begin position="139"/>
        <end position="158"/>
    </location>
</feature>
<gene>
    <name evidence="2" type="ORF">H072_2345</name>
</gene>